<dbReference type="EMBL" id="MPPL01000001">
    <property type="protein sequence ID" value="OKS85666.1"/>
    <property type="molecule type" value="Genomic_DNA"/>
</dbReference>
<dbReference type="RefSeq" id="WP_074488463.1">
    <property type="nucleotide sequence ID" value="NZ_FPAM01000031.1"/>
</dbReference>
<sequence>MNIVSTGKSTYGFEVVVDQAKLAHLTNFISYRLRDQNDNELVYENHKEIISLDLNRKQYEVLDQQLSELLKGVVKKVQNNAPSLLERQKCELMYIYKYVLKIQTLDYFSRNSSSETDVKFNEEFFQLLCLLENYDNGNRVKITFDRQIGANIIVHLPPKKDTGIFLNKLVDLIANHYPEFQHLSSFAKKLKRLNADYKLSESEEFFKVNKAYPMSFDNNLLNAYHSYILLPYIRTLTQFPFTNAKELDVSERQGAFLYGFFNLMSSYDKTFEKLMGNYIRLSEREFVKNLRRQLVYLKKDYIDV</sequence>
<keyword evidence="2" id="KW-1185">Reference proteome</keyword>
<gene>
    <name evidence="1" type="ORF">RG47T_1112</name>
</gene>
<dbReference type="Proteomes" id="UP000186720">
    <property type="component" value="Unassembled WGS sequence"/>
</dbReference>
<evidence type="ECO:0000313" key="2">
    <source>
        <dbReference type="Proteomes" id="UP000186720"/>
    </source>
</evidence>
<name>A0A1Q5ZVB4_9SPHI</name>
<evidence type="ECO:0000313" key="1">
    <source>
        <dbReference type="EMBL" id="OKS85666.1"/>
    </source>
</evidence>
<accession>A0A1Q5ZVB4</accession>
<dbReference type="STRING" id="1302689.RG47T_1112"/>
<proteinExistence type="predicted"/>
<comment type="caution">
    <text evidence="1">The sequence shown here is derived from an EMBL/GenBank/DDBJ whole genome shotgun (WGS) entry which is preliminary data.</text>
</comment>
<dbReference type="AlphaFoldDB" id="A0A1Q5ZVB4"/>
<reference evidence="1 2" key="1">
    <citation type="submission" date="2016-11" db="EMBL/GenBank/DDBJ databases">
        <title>Whole Genome Sequencing of Mucilaginibacter polytrichastri RG4-7(T) isolated from the moss sample.</title>
        <authorList>
            <person name="Li Y."/>
        </authorList>
    </citation>
    <scope>NUCLEOTIDE SEQUENCE [LARGE SCALE GENOMIC DNA]</scope>
    <source>
        <strain evidence="1 2">RG4-7</strain>
    </source>
</reference>
<protein>
    <submittedName>
        <fullName evidence="1">Uncharacterized protein</fullName>
    </submittedName>
</protein>
<organism evidence="1 2">
    <name type="scientific">Mucilaginibacter polytrichastri</name>
    <dbReference type="NCBI Taxonomy" id="1302689"/>
    <lineage>
        <taxon>Bacteria</taxon>
        <taxon>Pseudomonadati</taxon>
        <taxon>Bacteroidota</taxon>
        <taxon>Sphingobacteriia</taxon>
        <taxon>Sphingobacteriales</taxon>
        <taxon>Sphingobacteriaceae</taxon>
        <taxon>Mucilaginibacter</taxon>
    </lineage>
</organism>